<feature type="compositionally biased region" description="Low complexity" evidence="7">
    <location>
        <begin position="39"/>
        <end position="52"/>
    </location>
</feature>
<dbReference type="NCBIfam" id="TIGR01568">
    <property type="entry name" value="A_thal_3678"/>
    <property type="match status" value="1"/>
</dbReference>
<feature type="region of interest" description="Disordered" evidence="7">
    <location>
        <begin position="39"/>
        <end position="77"/>
    </location>
</feature>
<gene>
    <name evidence="9" type="ORF">AQUCO_07200029v1</name>
</gene>
<name>A0A2G5CA24_AQUCA</name>
<dbReference type="PROSITE" id="PS51754">
    <property type="entry name" value="OVATE"/>
    <property type="match status" value="1"/>
</dbReference>
<keyword evidence="5 6" id="KW-0539">Nucleus</keyword>
<dbReference type="FunCoup" id="A0A2G5CA24">
    <property type="interactions" value="57"/>
</dbReference>
<evidence type="ECO:0000256" key="5">
    <source>
        <dbReference type="ARBA" id="ARBA00023242"/>
    </source>
</evidence>
<dbReference type="GO" id="GO:0045892">
    <property type="term" value="P:negative regulation of DNA-templated transcription"/>
    <property type="evidence" value="ECO:0007669"/>
    <property type="project" value="UniProtKB-UniRule"/>
</dbReference>
<dbReference type="OrthoDB" id="1928390at2759"/>
<dbReference type="AlphaFoldDB" id="A0A2G5CA24"/>
<dbReference type="InterPro" id="IPR038933">
    <property type="entry name" value="Ovate"/>
</dbReference>
<dbReference type="EMBL" id="KZ305089">
    <property type="protein sequence ID" value="PIA28118.1"/>
    <property type="molecule type" value="Genomic_DNA"/>
</dbReference>
<sequence length="198" mass="22001">MSSITKKKLLHQNTVAVVDIGCGCGRPKFSNLFFPKLKSKLSSSSSSSSSPNTFIPPKPDLYNPISSSEPSALSPSFDDSTTTFFDTTPFHSESEETSKSSKSGFSRIGESVAVVKDSNDPYLDFRHSMLQMILEKEIYSKDELKELLDCFLSLNSPYHHEIIIRAFTEIWNGVFSMGAAGQSFSAVSSRVRRKSREF</sequence>
<keyword evidence="3 6" id="KW-0805">Transcription regulation</keyword>
<protein>
    <recommendedName>
        <fullName evidence="6">Transcription repressor</fullName>
    </recommendedName>
    <alternativeName>
        <fullName evidence="6">Ovate family protein</fullName>
    </alternativeName>
</protein>
<comment type="function">
    <text evidence="6">Transcriptional repressor that regulates multiple aspects of plant growth and development.</text>
</comment>
<dbReference type="PANTHER" id="PTHR33057">
    <property type="entry name" value="TRANSCRIPTION REPRESSOR OFP7-RELATED"/>
    <property type="match status" value="1"/>
</dbReference>
<dbReference type="GO" id="GO:0005634">
    <property type="term" value="C:nucleus"/>
    <property type="evidence" value="ECO:0007669"/>
    <property type="project" value="UniProtKB-SubCell"/>
</dbReference>
<reference evidence="9 10" key="1">
    <citation type="submission" date="2017-09" db="EMBL/GenBank/DDBJ databases">
        <title>WGS assembly of Aquilegia coerulea Goldsmith.</title>
        <authorList>
            <person name="Hodges S."/>
            <person name="Kramer E."/>
            <person name="Nordborg M."/>
            <person name="Tomkins J."/>
            <person name="Borevitz J."/>
            <person name="Derieg N."/>
            <person name="Yan J."/>
            <person name="Mihaltcheva S."/>
            <person name="Hayes R.D."/>
            <person name="Rokhsar D."/>
        </authorList>
    </citation>
    <scope>NUCLEOTIDE SEQUENCE [LARGE SCALE GENOMIC DNA]</scope>
    <source>
        <strain evidence="10">cv. Goldsmith</strain>
    </source>
</reference>
<evidence type="ECO:0000256" key="6">
    <source>
        <dbReference type="RuleBase" id="RU367028"/>
    </source>
</evidence>
<dbReference type="InParanoid" id="A0A2G5CA24"/>
<evidence type="ECO:0000256" key="4">
    <source>
        <dbReference type="ARBA" id="ARBA00023163"/>
    </source>
</evidence>
<feature type="compositionally biased region" description="Low complexity" evidence="7">
    <location>
        <begin position="64"/>
        <end position="77"/>
    </location>
</feature>
<keyword evidence="10" id="KW-1185">Reference proteome</keyword>
<dbReference type="PANTHER" id="PTHR33057:SF70">
    <property type="entry name" value="TRANSCRIPTION REPRESSOR-RELATED"/>
    <property type="match status" value="1"/>
</dbReference>
<evidence type="ECO:0000256" key="3">
    <source>
        <dbReference type="ARBA" id="ARBA00023015"/>
    </source>
</evidence>
<evidence type="ECO:0000256" key="1">
    <source>
        <dbReference type="ARBA" id="ARBA00004123"/>
    </source>
</evidence>
<dbReference type="STRING" id="218851.A0A2G5CA24"/>
<evidence type="ECO:0000259" key="8">
    <source>
        <dbReference type="PROSITE" id="PS51754"/>
    </source>
</evidence>
<dbReference type="Proteomes" id="UP000230069">
    <property type="component" value="Unassembled WGS sequence"/>
</dbReference>
<keyword evidence="2 6" id="KW-0678">Repressor</keyword>
<evidence type="ECO:0000256" key="7">
    <source>
        <dbReference type="SAM" id="MobiDB-lite"/>
    </source>
</evidence>
<feature type="domain" description="OVATE" evidence="8">
    <location>
        <begin position="114"/>
        <end position="173"/>
    </location>
</feature>
<evidence type="ECO:0000313" key="10">
    <source>
        <dbReference type="Proteomes" id="UP000230069"/>
    </source>
</evidence>
<accession>A0A2G5CA24</accession>
<dbReference type="InterPro" id="IPR006458">
    <property type="entry name" value="Ovate_C"/>
</dbReference>
<proteinExistence type="predicted"/>
<evidence type="ECO:0000313" key="9">
    <source>
        <dbReference type="EMBL" id="PIA28118.1"/>
    </source>
</evidence>
<keyword evidence="4 6" id="KW-0804">Transcription</keyword>
<organism evidence="9 10">
    <name type="scientific">Aquilegia coerulea</name>
    <name type="common">Rocky mountain columbine</name>
    <dbReference type="NCBI Taxonomy" id="218851"/>
    <lineage>
        <taxon>Eukaryota</taxon>
        <taxon>Viridiplantae</taxon>
        <taxon>Streptophyta</taxon>
        <taxon>Embryophyta</taxon>
        <taxon>Tracheophyta</taxon>
        <taxon>Spermatophyta</taxon>
        <taxon>Magnoliopsida</taxon>
        <taxon>Ranunculales</taxon>
        <taxon>Ranunculaceae</taxon>
        <taxon>Thalictroideae</taxon>
        <taxon>Aquilegia</taxon>
    </lineage>
</organism>
<evidence type="ECO:0000256" key="2">
    <source>
        <dbReference type="ARBA" id="ARBA00022491"/>
    </source>
</evidence>
<dbReference type="Pfam" id="PF04844">
    <property type="entry name" value="Ovate"/>
    <property type="match status" value="1"/>
</dbReference>
<comment type="subcellular location">
    <subcellularLocation>
        <location evidence="1 6">Nucleus</location>
    </subcellularLocation>
</comment>